<evidence type="ECO:0000313" key="2">
    <source>
        <dbReference type="EMBL" id="JAA64902.1"/>
    </source>
</evidence>
<feature type="transmembrane region" description="Helical" evidence="1">
    <location>
        <begin position="62"/>
        <end position="81"/>
    </location>
</feature>
<keyword evidence="1" id="KW-1133">Transmembrane helix</keyword>
<organism evidence="2">
    <name type="scientific">Rhipicephalus pulchellus</name>
    <name type="common">Yellow backed tick</name>
    <name type="synonym">Dermacentor pulchellus</name>
    <dbReference type="NCBI Taxonomy" id="72859"/>
    <lineage>
        <taxon>Eukaryota</taxon>
        <taxon>Metazoa</taxon>
        <taxon>Ecdysozoa</taxon>
        <taxon>Arthropoda</taxon>
        <taxon>Chelicerata</taxon>
        <taxon>Arachnida</taxon>
        <taxon>Acari</taxon>
        <taxon>Parasitiformes</taxon>
        <taxon>Ixodida</taxon>
        <taxon>Ixodoidea</taxon>
        <taxon>Ixodidae</taxon>
        <taxon>Rhipicephalinae</taxon>
        <taxon>Rhipicephalus</taxon>
        <taxon>Rhipicephalus</taxon>
    </lineage>
</organism>
<dbReference type="EMBL" id="GACK01000132">
    <property type="protein sequence ID" value="JAA64902.1"/>
    <property type="molecule type" value="mRNA"/>
</dbReference>
<sequence>MATPALALHRLRSSAVSLLTWTTLNYAACLQFLVMCLGCARIFCTSFLSFSFCLNRAFSCQSALVLCGLFFFVSFFAPFQYEPQPTSPTLPFAT</sequence>
<reference evidence="2" key="1">
    <citation type="submission" date="2012-11" db="EMBL/GenBank/DDBJ databases">
        <authorList>
            <person name="Lucero-Rivera Y.E."/>
            <person name="Tovar-Ramirez D."/>
        </authorList>
    </citation>
    <scope>NUCLEOTIDE SEQUENCE</scope>
    <source>
        <tissue evidence="2">Salivary gland</tissue>
    </source>
</reference>
<accession>L7MM00</accession>
<protein>
    <submittedName>
        <fullName evidence="2">Uncharacterized protein</fullName>
    </submittedName>
</protein>
<keyword evidence="1" id="KW-0472">Membrane</keyword>
<evidence type="ECO:0000256" key="1">
    <source>
        <dbReference type="SAM" id="Phobius"/>
    </source>
</evidence>
<proteinExistence type="evidence at transcript level"/>
<reference evidence="2" key="2">
    <citation type="journal article" date="2015" name="J. Proteomics">
        <title>Sexual differences in the sialomes of the zebra tick, Rhipicephalus pulchellus.</title>
        <authorList>
            <person name="Tan A.W."/>
            <person name="Francischetti I.M."/>
            <person name="Slovak M."/>
            <person name="Kini R.M."/>
            <person name="Ribeiro J.M."/>
        </authorList>
    </citation>
    <scope>NUCLEOTIDE SEQUENCE</scope>
    <source>
        <tissue evidence="2">Salivary gland</tissue>
    </source>
</reference>
<feature type="transmembrane region" description="Helical" evidence="1">
    <location>
        <begin position="24"/>
        <end position="50"/>
    </location>
</feature>
<name>L7MM00_RHIPC</name>
<feature type="non-terminal residue" evidence="2">
    <location>
        <position position="94"/>
    </location>
</feature>
<dbReference type="AlphaFoldDB" id="L7MM00"/>
<keyword evidence="1" id="KW-0812">Transmembrane</keyword>